<accession>K0TJD8</accession>
<gene>
    <name evidence="3" type="ORF">THAOC_04309</name>
</gene>
<evidence type="ECO:0000256" key="1">
    <source>
        <dbReference type="SAM" id="MobiDB-lite"/>
    </source>
</evidence>
<comment type="caution">
    <text evidence="3">The sequence shown here is derived from an EMBL/GenBank/DDBJ whole genome shotgun (WGS) entry which is preliminary data.</text>
</comment>
<feature type="domain" description="J" evidence="2">
    <location>
        <begin position="282"/>
        <end position="333"/>
    </location>
</feature>
<dbReference type="AlphaFoldDB" id="K0TJD8"/>
<dbReference type="PANTHER" id="PTHR47027">
    <property type="entry name" value="REVERSE TRANSCRIPTASE DOMAIN-CONTAINING PROTEIN"/>
    <property type="match status" value="1"/>
</dbReference>
<name>K0TJD8_THAOC</name>
<evidence type="ECO:0000259" key="2">
    <source>
        <dbReference type="PROSITE" id="PS50076"/>
    </source>
</evidence>
<dbReference type="SUPFAM" id="SSF46565">
    <property type="entry name" value="Chaperone J-domain"/>
    <property type="match status" value="1"/>
</dbReference>
<keyword evidence="4" id="KW-1185">Reference proteome</keyword>
<dbReference type="Proteomes" id="UP000266841">
    <property type="component" value="Unassembled WGS sequence"/>
</dbReference>
<sequence length="333" mass="38678">MHFKYLGSFISYNLRDDFDIDTRIKKAGMAMGALKHFFNNKHVDTYTKHLIFKAIPLNLLLWGCEAWTLREEHYVKLESFLQRSIRNILNITMTQVQEGHIKREHTREMFYGIADIRTAIAARQLSFIGKAVRNRTPNLPARLMITACCNHRRPSERPQLHNKDTLVSNLVLLFERIKYVNIDAKGNLKDWIKYAQDASIWKELIRCMLDPQRKLPDRPNWESRNSSNTGANSQSNPSGQRQEQSGPRRERTGRRPPPRASRDEEPTNRQWNPEGVGRNLFDSFGVLGLGFGATEMEVKTAYRMLALRYHPDKNDPEITGMNRDQATAHFQLD</sequence>
<reference evidence="3 4" key="1">
    <citation type="journal article" date="2012" name="Genome Biol.">
        <title>Genome and low-iron response of an oceanic diatom adapted to chronic iron limitation.</title>
        <authorList>
            <person name="Lommer M."/>
            <person name="Specht M."/>
            <person name="Roy A.S."/>
            <person name="Kraemer L."/>
            <person name="Andreson R."/>
            <person name="Gutowska M.A."/>
            <person name="Wolf J."/>
            <person name="Bergner S.V."/>
            <person name="Schilhabel M.B."/>
            <person name="Klostermeier U.C."/>
            <person name="Beiko R.G."/>
            <person name="Rosenstiel P."/>
            <person name="Hippler M."/>
            <person name="Laroche J."/>
        </authorList>
    </citation>
    <scope>NUCLEOTIDE SEQUENCE [LARGE SCALE GENOMIC DNA]</scope>
    <source>
        <strain evidence="3 4">CCMP1005</strain>
    </source>
</reference>
<organism evidence="3 4">
    <name type="scientific">Thalassiosira oceanica</name>
    <name type="common">Marine diatom</name>
    <dbReference type="NCBI Taxonomy" id="159749"/>
    <lineage>
        <taxon>Eukaryota</taxon>
        <taxon>Sar</taxon>
        <taxon>Stramenopiles</taxon>
        <taxon>Ochrophyta</taxon>
        <taxon>Bacillariophyta</taxon>
        <taxon>Coscinodiscophyceae</taxon>
        <taxon>Thalassiosirophycidae</taxon>
        <taxon>Thalassiosirales</taxon>
        <taxon>Thalassiosiraceae</taxon>
        <taxon>Thalassiosira</taxon>
    </lineage>
</organism>
<dbReference type="PANTHER" id="PTHR47027:SF20">
    <property type="entry name" value="REVERSE TRANSCRIPTASE-LIKE PROTEIN WITH RNA-DIRECTED DNA POLYMERASE DOMAIN"/>
    <property type="match status" value="1"/>
</dbReference>
<dbReference type="CDD" id="cd06257">
    <property type="entry name" value="DnaJ"/>
    <property type="match status" value="1"/>
</dbReference>
<dbReference type="InterPro" id="IPR001623">
    <property type="entry name" value="DnaJ_domain"/>
</dbReference>
<protein>
    <recommendedName>
        <fullName evidence="2">J domain-containing protein</fullName>
    </recommendedName>
</protein>
<dbReference type="OrthoDB" id="425681at2759"/>
<dbReference type="Gene3D" id="1.10.287.110">
    <property type="entry name" value="DnaJ domain"/>
    <property type="match status" value="1"/>
</dbReference>
<feature type="compositionally biased region" description="Polar residues" evidence="1">
    <location>
        <begin position="222"/>
        <end position="245"/>
    </location>
</feature>
<dbReference type="InterPro" id="IPR036869">
    <property type="entry name" value="J_dom_sf"/>
</dbReference>
<dbReference type="PRINTS" id="PR00625">
    <property type="entry name" value="JDOMAIN"/>
</dbReference>
<dbReference type="PROSITE" id="PS50076">
    <property type="entry name" value="DNAJ_2"/>
    <property type="match status" value="1"/>
</dbReference>
<proteinExistence type="predicted"/>
<dbReference type="eggNOG" id="ENOG502S0E4">
    <property type="taxonomic scope" value="Eukaryota"/>
</dbReference>
<dbReference type="Pfam" id="PF00226">
    <property type="entry name" value="DnaJ"/>
    <property type="match status" value="1"/>
</dbReference>
<feature type="region of interest" description="Disordered" evidence="1">
    <location>
        <begin position="215"/>
        <end position="276"/>
    </location>
</feature>
<evidence type="ECO:0000313" key="3">
    <source>
        <dbReference type="EMBL" id="EJK74041.1"/>
    </source>
</evidence>
<dbReference type="EMBL" id="AGNL01004004">
    <property type="protein sequence ID" value="EJK74041.1"/>
    <property type="molecule type" value="Genomic_DNA"/>
</dbReference>
<evidence type="ECO:0000313" key="4">
    <source>
        <dbReference type="Proteomes" id="UP000266841"/>
    </source>
</evidence>